<evidence type="ECO:0000313" key="10">
    <source>
        <dbReference type="RefSeq" id="XP_007949447.1"/>
    </source>
</evidence>
<evidence type="ECO:0000256" key="8">
    <source>
        <dbReference type="SAM" id="SignalP"/>
    </source>
</evidence>
<sequence>MTPPGVQVSLSLLLLSGCLLAAARKDKGAAGSATQQVLDPAGGSSGHFVSPGQHACSWQLLVPAPGAAVGSQLGLSCQGPDGVRYQCVYHWEPQSCAAYAARGALYWKQVLGRLRKKRLPCHDPARFRARLCSGKKGHGAELRLAPRASPPAGPTTAGFLREPQPRARGRGRPREPVRGPAAGTPPPASTQSKEKRSEKRSKVSKRKGVSSPQEQPMGTGPDLDGLDENAALSETYCAEEWHSLCNFFVNIWNG</sequence>
<keyword evidence="5" id="KW-1015">Disulfide bond</keyword>
<protein>
    <submittedName>
        <fullName evidence="10">Fibroblast growth factor-binding protein 3</fullName>
    </submittedName>
</protein>
<keyword evidence="6" id="KW-0340">Growth factor binding</keyword>
<feature type="signal peptide" evidence="8">
    <location>
        <begin position="1"/>
        <end position="23"/>
    </location>
</feature>
<accession>A0A8B7APJ8</accession>
<dbReference type="CTD" id="143282"/>
<dbReference type="AlphaFoldDB" id="A0A8B7APJ8"/>
<evidence type="ECO:0000256" key="2">
    <source>
        <dbReference type="ARBA" id="ARBA00008326"/>
    </source>
</evidence>
<dbReference type="GO" id="GO:0019838">
    <property type="term" value="F:growth factor binding"/>
    <property type="evidence" value="ECO:0007669"/>
    <property type="project" value="UniProtKB-KW"/>
</dbReference>
<evidence type="ECO:0000256" key="1">
    <source>
        <dbReference type="ARBA" id="ARBA00004613"/>
    </source>
</evidence>
<dbReference type="PANTHER" id="PTHR15258">
    <property type="entry name" value="FGF BINDING PROTEIN-RELATED"/>
    <property type="match status" value="1"/>
</dbReference>
<dbReference type="GO" id="GO:0007267">
    <property type="term" value="P:cell-cell signaling"/>
    <property type="evidence" value="ECO:0007669"/>
    <property type="project" value="TreeGrafter"/>
</dbReference>
<comment type="similarity">
    <text evidence="2">Belongs to the fibroblast growth factor-binding protein family.</text>
</comment>
<dbReference type="OrthoDB" id="8803710at2759"/>
<dbReference type="Proteomes" id="UP000694850">
    <property type="component" value="Unplaced"/>
</dbReference>
<dbReference type="InterPro" id="IPR010510">
    <property type="entry name" value="FGF1-bd"/>
</dbReference>
<feature type="chain" id="PRO_5034770182" evidence="8">
    <location>
        <begin position="24"/>
        <end position="254"/>
    </location>
</feature>
<evidence type="ECO:0000256" key="4">
    <source>
        <dbReference type="ARBA" id="ARBA00022729"/>
    </source>
</evidence>
<name>A0A8B7APJ8_ORYAF</name>
<evidence type="ECO:0000256" key="5">
    <source>
        <dbReference type="ARBA" id="ARBA00023157"/>
    </source>
</evidence>
<comment type="subcellular location">
    <subcellularLocation>
        <location evidence="1">Secreted</location>
    </subcellularLocation>
</comment>
<gene>
    <name evidence="10" type="primary">FGFBP3</name>
</gene>
<keyword evidence="9" id="KW-1185">Reference proteome</keyword>
<proteinExistence type="inferred from homology"/>
<evidence type="ECO:0000256" key="7">
    <source>
        <dbReference type="SAM" id="MobiDB-lite"/>
    </source>
</evidence>
<evidence type="ECO:0000256" key="3">
    <source>
        <dbReference type="ARBA" id="ARBA00022525"/>
    </source>
</evidence>
<dbReference type="PANTHER" id="PTHR15258:SF3">
    <property type="entry name" value="FIBROBLAST GROWTH FACTOR-BINDING PROTEIN 3"/>
    <property type="match status" value="1"/>
</dbReference>
<reference evidence="10" key="1">
    <citation type="submission" date="2025-08" db="UniProtKB">
        <authorList>
            <consortium name="RefSeq"/>
        </authorList>
    </citation>
    <scope>IDENTIFICATION</scope>
</reference>
<organism evidence="9 10">
    <name type="scientific">Orycteropus afer afer</name>
    <dbReference type="NCBI Taxonomy" id="1230840"/>
    <lineage>
        <taxon>Eukaryota</taxon>
        <taxon>Metazoa</taxon>
        <taxon>Chordata</taxon>
        <taxon>Craniata</taxon>
        <taxon>Vertebrata</taxon>
        <taxon>Euteleostomi</taxon>
        <taxon>Mammalia</taxon>
        <taxon>Eutheria</taxon>
        <taxon>Afrotheria</taxon>
        <taxon>Tubulidentata</taxon>
        <taxon>Orycteropodidae</taxon>
        <taxon>Orycteropus</taxon>
    </lineage>
</organism>
<dbReference type="RefSeq" id="XP_007949447.1">
    <property type="nucleotide sequence ID" value="XM_007951256.1"/>
</dbReference>
<dbReference type="GeneID" id="103205866"/>
<dbReference type="GO" id="GO:0005576">
    <property type="term" value="C:extracellular region"/>
    <property type="evidence" value="ECO:0007669"/>
    <property type="project" value="UniProtKB-SubCell"/>
</dbReference>
<feature type="compositionally biased region" description="Basic and acidic residues" evidence="7">
    <location>
        <begin position="192"/>
        <end position="201"/>
    </location>
</feature>
<evidence type="ECO:0000313" key="9">
    <source>
        <dbReference type="Proteomes" id="UP000694850"/>
    </source>
</evidence>
<dbReference type="Pfam" id="PF06473">
    <property type="entry name" value="FGF-BP1"/>
    <property type="match status" value="1"/>
</dbReference>
<evidence type="ECO:0000256" key="6">
    <source>
        <dbReference type="ARBA" id="ARBA00023183"/>
    </source>
</evidence>
<keyword evidence="4 8" id="KW-0732">Signal</keyword>
<keyword evidence="3" id="KW-0964">Secreted</keyword>
<feature type="region of interest" description="Disordered" evidence="7">
    <location>
        <begin position="138"/>
        <end position="227"/>
    </location>
</feature>